<dbReference type="AlphaFoldDB" id="A0A0K1P8S8"/>
<dbReference type="KEGG" id="stur:STURON_001056"/>
<dbReference type="STRING" id="216946.STURO_v1c10520"/>
<protein>
    <recommendedName>
        <fullName evidence="3">Lipoprotein</fullName>
    </recommendedName>
</protein>
<dbReference type="PROSITE" id="PS51257">
    <property type="entry name" value="PROKAR_LIPOPROTEIN"/>
    <property type="match status" value="1"/>
</dbReference>
<reference evidence="1 2" key="1">
    <citation type="journal article" date="2015" name="Genome Announc.">
        <title>Complete Genome Sequence of Spiroplasma turonicum Strain Tab4cT, a Parasite of a Horse Fly, Haematopota sp. (Diptera: Tabanidae).</title>
        <authorList>
            <person name="Davis R.E."/>
            <person name="Shao J."/>
            <person name="Zhao Y."/>
            <person name="Gasparich G.E."/>
            <person name="Gaynor B.J."/>
            <person name="Donofrio N."/>
        </authorList>
    </citation>
    <scope>NUCLEOTIDE SEQUENCE [LARGE SCALE GENOMIC DNA]</scope>
    <source>
        <strain evidence="1 2">Tab4c</strain>
    </source>
</reference>
<name>A0A0K1P8S8_9MOLU</name>
<proteinExistence type="predicted"/>
<dbReference type="Proteomes" id="UP000067243">
    <property type="component" value="Chromosome"/>
</dbReference>
<evidence type="ECO:0000313" key="2">
    <source>
        <dbReference type="Proteomes" id="UP000067243"/>
    </source>
</evidence>
<accession>A0A0K1P8S8</accession>
<evidence type="ECO:0008006" key="3">
    <source>
        <dbReference type="Google" id="ProtNLM"/>
    </source>
</evidence>
<dbReference type="EMBL" id="CP012328">
    <property type="protein sequence ID" value="AKU80302.1"/>
    <property type="molecule type" value="Genomic_DNA"/>
</dbReference>
<gene>
    <name evidence="1" type="ORF">STURON_001056</name>
</gene>
<dbReference type="RefSeq" id="WP_075048860.1">
    <property type="nucleotide sequence ID" value="NZ_CP012328.1"/>
</dbReference>
<keyword evidence="2" id="KW-1185">Reference proteome</keyword>
<sequence>MKKLLTYACSLTLALSNIYVLTSSVSCSKDTLEGPNKYMGELTYKSNKSDKDLINLLLDKNEVEIGEDKKTLELIDNKLNKDYLETINYNTDSYTVPNIEGSVINFLTNPKEKYNSFNQKVNEIFEQTSDLSNVILENSKSKNTSFKKIDYVMTINGKTNNDYFSINIIKIYLEYEILSEENVGLTIKIYDKKINL</sequence>
<evidence type="ECO:0000313" key="1">
    <source>
        <dbReference type="EMBL" id="AKU80302.1"/>
    </source>
</evidence>
<dbReference type="PATRIC" id="fig|216946.3.peg.1092"/>
<organism evidence="1 2">
    <name type="scientific">Spiroplasma turonicum</name>
    <dbReference type="NCBI Taxonomy" id="216946"/>
    <lineage>
        <taxon>Bacteria</taxon>
        <taxon>Bacillati</taxon>
        <taxon>Mycoplasmatota</taxon>
        <taxon>Mollicutes</taxon>
        <taxon>Entomoplasmatales</taxon>
        <taxon>Spiroplasmataceae</taxon>
        <taxon>Spiroplasma</taxon>
    </lineage>
</organism>